<dbReference type="AlphaFoldDB" id="A0A9E8NH27"/>
<dbReference type="InterPro" id="IPR037165">
    <property type="entry name" value="AldOxase/xan_DH_Mopterin-bd_sf"/>
</dbReference>
<dbReference type="InterPro" id="IPR008274">
    <property type="entry name" value="AldOxase/xan_DH_MoCoBD1"/>
</dbReference>
<dbReference type="Gene3D" id="3.90.1170.50">
    <property type="entry name" value="Aldehyde oxidase/xanthine dehydrogenase, a/b hammerhead"/>
    <property type="match status" value="1"/>
</dbReference>
<dbReference type="Proteomes" id="UP001164653">
    <property type="component" value="Chromosome"/>
</dbReference>
<organism evidence="3 4">
    <name type="scientific">Dyadobacter pollutisoli</name>
    <dbReference type="NCBI Taxonomy" id="2910158"/>
    <lineage>
        <taxon>Bacteria</taxon>
        <taxon>Pseudomonadati</taxon>
        <taxon>Bacteroidota</taxon>
        <taxon>Cytophagia</taxon>
        <taxon>Cytophagales</taxon>
        <taxon>Spirosomataceae</taxon>
        <taxon>Dyadobacter</taxon>
    </lineage>
</organism>
<dbReference type="RefSeq" id="WP_244818753.1">
    <property type="nucleotide sequence ID" value="NZ_CP112998.1"/>
</dbReference>
<dbReference type="KEGG" id="dpf:ON006_09295"/>
<dbReference type="EMBL" id="CP112998">
    <property type="protein sequence ID" value="WAC14142.1"/>
    <property type="molecule type" value="Genomic_DNA"/>
</dbReference>
<dbReference type="Gene3D" id="3.30.365.10">
    <property type="entry name" value="Aldehyde oxidase/xanthine dehydrogenase, molybdopterin binding domain"/>
    <property type="match status" value="2"/>
</dbReference>
<reference evidence="3" key="1">
    <citation type="submission" date="2022-11" db="EMBL/GenBank/DDBJ databases">
        <title>Dyadobacter pollutisoli sp. nov., isolated from plastic dumped soil.</title>
        <authorList>
            <person name="Kim J.M."/>
            <person name="Kim K.R."/>
            <person name="Lee J.K."/>
            <person name="Hao L."/>
            <person name="Jeon C.O."/>
        </authorList>
    </citation>
    <scope>NUCLEOTIDE SEQUENCE</scope>
    <source>
        <strain evidence="3">U1</strain>
    </source>
</reference>
<dbReference type="SUPFAM" id="SSF56003">
    <property type="entry name" value="Molybdenum cofactor-binding domain"/>
    <property type="match status" value="1"/>
</dbReference>
<sequence>MKIQTATSAGAKCLARAAASLLKVDYKRTQGSFDLEASRDSAQAPPAGQFGPPAEMRTGDFEGNFAKAEVKLDETYSTPDQAHAMMEPHATIAKDGCRHESGAFENRGLNLHVISRFGQTVGSGFGNVRRVCSVRKTARGSGQIIRI</sequence>
<feature type="region of interest" description="Disordered" evidence="1">
    <location>
        <begin position="36"/>
        <end position="59"/>
    </location>
</feature>
<proteinExistence type="predicted"/>
<dbReference type="Pfam" id="PF02738">
    <property type="entry name" value="MoCoBD_1"/>
    <property type="match status" value="1"/>
</dbReference>
<feature type="domain" description="Aldehyde oxidase/xanthine dehydrogenase first molybdopterin binding" evidence="2">
    <location>
        <begin position="55"/>
        <end position="94"/>
    </location>
</feature>
<keyword evidence="4" id="KW-1185">Reference proteome</keyword>
<evidence type="ECO:0000256" key="1">
    <source>
        <dbReference type="SAM" id="MobiDB-lite"/>
    </source>
</evidence>
<name>A0A9E8NH27_9BACT</name>
<evidence type="ECO:0000313" key="4">
    <source>
        <dbReference type="Proteomes" id="UP001164653"/>
    </source>
</evidence>
<evidence type="ECO:0000313" key="3">
    <source>
        <dbReference type="EMBL" id="WAC14142.1"/>
    </source>
</evidence>
<feature type="compositionally biased region" description="Low complexity" evidence="1">
    <location>
        <begin position="42"/>
        <end position="54"/>
    </location>
</feature>
<evidence type="ECO:0000259" key="2">
    <source>
        <dbReference type="Pfam" id="PF02738"/>
    </source>
</evidence>
<accession>A0A9E8NH27</accession>
<gene>
    <name evidence="3" type="ORF">ON006_09295</name>
</gene>
<dbReference type="GO" id="GO:0016491">
    <property type="term" value="F:oxidoreductase activity"/>
    <property type="evidence" value="ECO:0007669"/>
    <property type="project" value="InterPro"/>
</dbReference>
<protein>
    <submittedName>
        <fullName evidence="3">Molybdopterin-dependent oxidoreductase</fullName>
    </submittedName>
</protein>